<proteinExistence type="predicted"/>
<dbReference type="STRING" id="366584.SAMN05216377_10512"/>
<dbReference type="RefSeq" id="WP_093080150.1">
    <property type="nucleotide sequence ID" value="NZ_FNBE01000005.1"/>
</dbReference>
<evidence type="ECO:0000313" key="2">
    <source>
        <dbReference type="Proteomes" id="UP000198967"/>
    </source>
</evidence>
<dbReference type="EMBL" id="FNBE01000005">
    <property type="protein sequence ID" value="SDF45616.1"/>
    <property type="molecule type" value="Genomic_DNA"/>
</dbReference>
<accession>A0A1G7L8B3</accession>
<keyword evidence="2" id="KW-1185">Reference proteome</keyword>
<protein>
    <submittedName>
        <fullName evidence="1">Uncharacterized protein</fullName>
    </submittedName>
</protein>
<reference evidence="1 2" key="1">
    <citation type="submission" date="2016-10" db="EMBL/GenBank/DDBJ databases">
        <authorList>
            <person name="de Groot N.N."/>
        </authorList>
    </citation>
    <scope>NUCLEOTIDE SEQUENCE [LARGE SCALE GENOMIC DNA]</scope>
    <source>
        <strain evidence="1 2">CGMCC 4.3143</strain>
    </source>
</reference>
<sequence length="252" mass="25446">MLEGAGIVSSVADVLGADGAVGLGAAGVGLALDAVDFASDPLGEFTSAGFGWLIEHVSWLREPLDALAGDPGAITAAAAGWGETADMLRRESAGRGAAPAWEGRAAQRYAEAERALGDRLAEAADRADAVAQRIVLAGLAVGTVRALVRDAIADFLAAAVRWLVATLATSGVGLPALIVSVVQEALVLAGRAALRLEDLLATLALESAGLLRDAGVVRELVSHLPVRDAAVEWTKQASTAPFGAGPTTSPDG</sequence>
<name>A0A1G7L8B3_PSEOR</name>
<organism evidence="1 2">
    <name type="scientific">Pseudonocardia oroxyli</name>
    <dbReference type="NCBI Taxonomy" id="366584"/>
    <lineage>
        <taxon>Bacteria</taxon>
        <taxon>Bacillati</taxon>
        <taxon>Actinomycetota</taxon>
        <taxon>Actinomycetes</taxon>
        <taxon>Pseudonocardiales</taxon>
        <taxon>Pseudonocardiaceae</taxon>
        <taxon>Pseudonocardia</taxon>
    </lineage>
</organism>
<dbReference type="Proteomes" id="UP000198967">
    <property type="component" value="Unassembled WGS sequence"/>
</dbReference>
<dbReference type="OrthoDB" id="4763957at2"/>
<gene>
    <name evidence="1" type="ORF">SAMN05216377_10512</name>
</gene>
<dbReference type="AlphaFoldDB" id="A0A1G7L8B3"/>
<evidence type="ECO:0000313" key="1">
    <source>
        <dbReference type="EMBL" id="SDF45616.1"/>
    </source>
</evidence>